<protein>
    <submittedName>
        <fullName evidence="1">Uncharacterized protein</fullName>
    </submittedName>
</protein>
<name>A0A498QQX3_9MYCO</name>
<gene>
    <name evidence="1" type="ORF">LAUMK142_02674</name>
</gene>
<evidence type="ECO:0000313" key="2">
    <source>
        <dbReference type="Proteomes" id="UP000268285"/>
    </source>
</evidence>
<dbReference type="EMBL" id="UPHU01000001">
    <property type="protein sequence ID" value="VBA50555.1"/>
    <property type="molecule type" value="Genomic_DNA"/>
</dbReference>
<dbReference type="AlphaFoldDB" id="A0A498QQX3"/>
<accession>A0A498QQX3</accession>
<evidence type="ECO:0000313" key="1">
    <source>
        <dbReference type="EMBL" id="VBA50555.1"/>
    </source>
</evidence>
<keyword evidence="2" id="KW-1185">Reference proteome</keyword>
<dbReference type="Proteomes" id="UP000268285">
    <property type="component" value="Unassembled WGS sequence"/>
</dbReference>
<proteinExistence type="predicted"/>
<sequence>MLCAHTDEHSGTSKVTPMTCADNDNAGAAAIVAGTTACWGEWRT</sequence>
<reference evidence="1 2" key="1">
    <citation type="submission" date="2018-09" db="EMBL/GenBank/DDBJ databases">
        <authorList>
            <person name="Tagini F."/>
        </authorList>
    </citation>
    <scope>NUCLEOTIDE SEQUENCE [LARGE SCALE GENOMIC DNA]</scope>
    <source>
        <strain evidence="1 2">MK142</strain>
    </source>
</reference>
<organism evidence="1 2">
    <name type="scientific">Mycobacterium pseudokansasii</name>
    <dbReference type="NCBI Taxonomy" id="2341080"/>
    <lineage>
        <taxon>Bacteria</taxon>
        <taxon>Bacillati</taxon>
        <taxon>Actinomycetota</taxon>
        <taxon>Actinomycetes</taxon>
        <taxon>Mycobacteriales</taxon>
        <taxon>Mycobacteriaceae</taxon>
        <taxon>Mycobacterium</taxon>
    </lineage>
</organism>